<dbReference type="Proteomes" id="UP000256503">
    <property type="component" value="Chromosome"/>
</dbReference>
<reference evidence="1 2" key="1">
    <citation type="submission" date="2018-07" db="EMBL/GenBank/DDBJ databases">
        <title>Complete genome sequence of a Pseudomonas plecoglossicida strain pathogenic to the marine fish, Larimichthys crocea.</title>
        <authorList>
            <person name="Tao Z."/>
        </authorList>
    </citation>
    <scope>NUCLEOTIDE SEQUENCE [LARGE SCALE GENOMIC DNA]</scope>
    <source>
        <strain evidence="1 2">XSDHY-P</strain>
    </source>
</reference>
<protein>
    <submittedName>
        <fullName evidence="1">Uncharacterized protein</fullName>
    </submittedName>
</protein>
<name>A0AAD0QY38_PSEDL</name>
<dbReference type="AlphaFoldDB" id="A0AAD0QY38"/>
<evidence type="ECO:0000313" key="2">
    <source>
        <dbReference type="Proteomes" id="UP000256503"/>
    </source>
</evidence>
<proteinExistence type="predicted"/>
<sequence>MTVQLPKLGRGDIDNCLNAGFDLLHLAKQWAHDGADTVSWLQPRLSRYDHLSGYIRSVDNTCLSLWNSRRRQRSPLYVEEKRFRACHLSIPQRVNLEFTPLIELV</sequence>
<dbReference type="EMBL" id="CP031146">
    <property type="protein sequence ID" value="AXM96379.1"/>
    <property type="molecule type" value="Genomic_DNA"/>
</dbReference>
<gene>
    <name evidence="1" type="ORF">DVB73_11580</name>
</gene>
<organism evidence="1 2">
    <name type="scientific">Pseudomonas plecoglossicida</name>
    <dbReference type="NCBI Taxonomy" id="70775"/>
    <lineage>
        <taxon>Bacteria</taxon>
        <taxon>Pseudomonadati</taxon>
        <taxon>Pseudomonadota</taxon>
        <taxon>Gammaproteobacteria</taxon>
        <taxon>Pseudomonadales</taxon>
        <taxon>Pseudomonadaceae</taxon>
        <taxon>Pseudomonas</taxon>
    </lineage>
</organism>
<evidence type="ECO:0000313" key="1">
    <source>
        <dbReference type="EMBL" id="AXM96379.1"/>
    </source>
</evidence>
<accession>A0AAD0QY38</accession>